<dbReference type="InterPro" id="IPR029760">
    <property type="entry name" value="GPX_CS"/>
</dbReference>
<gene>
    <name evidence="11" type="ORF">TCAL_04934</name>
</gene>
<sequence>MAWFFTAALSLLALSHVSETKLSQTESIKFELCTPNDDERIYKPEYFAEDIERTSNISLADYTGKYGKNSDFRVLAFPCNQFGKQEPGANATEILNGMKYVRPGLQQGYPYEAKFPLTWKVDVNGDDNHPLFDHLTNVCPPPWKQFWPKESLWWSPLNAKDIKWNFEKFLIRKNGLPYKRYHSNTDPLQLIPDIDELLEESYEEESVTTETNLFPTNSF</sequence>
<dbReference type="PANTHER" id="PTHR11592">
    <property type="entry name" value="GLUTATHIONE PEROXIDASE"/>
    <property type="match status" value="1"/>
</dbReference>
<dbReference type="InterPro" id="IPR000889">
    <property type="entry name" value="Glutathione_peroxidase"/>
</dbReference>
<evidence type="ECO:0000256" key="10">
    <source>
        <dbReference type="SAM" id="SignalP"/>
    </source>
</evidence>
<dbReference type="Pfam" id="PF00255">
    <property type="entry name" value="GSHPx"/>
    <property type="match status" value="1"/>
</dbReference>
<dbReference type="GO" id="GO:0004602">
    <property type="term" value="F:glutathione peroxidase activity"/>
    <property type="evidence" value="ECO:0007669"/>
    <property type="project" value="UniProtKB-EC"/>
</dbReference>
<evidence type="ECO:0000313" key="11">
    <source>
        <dbReference type="EMBL" id="TRY63791.1"/>
    </source>
</evidence>
<feature type="chain" id="PRO_5022029675" description="Glutathione peroxidase" evidence="10">
    <location>
        <begin position="21"/>
        <end position="219"/>
    </location>
</feature>
<dbReference type="OMA" id="DERIYKP"/>
<evidence type="ECO:0000256" key="3">
    <source>
        <dbReference type="ARBA" id="ARBA00006926"/>
    </source>
</evidence>
<organism evidence="11 12">
    <name type="scientific">Tigriopus californicus</name>
    <name type="common">Marine copepod</name>
    <dbReference type="NCBI Taxonomy" id="6832"/>
    <lineage>
        <taxon>Eukaryota</taxon>
        <taxon>Metazoa</taxon>
        <taxon>Ecdysozoa</taxon>
        <taxon>Arthropoda</taxon>
        <taxon>Crustacea</taxon>
        <taxon>Multicrustacea</taxon>
        <taxon>Hexanauplia</taxon>
        <taxon>Copepoda</taxon>
        <taxon>Harpacticoida</taxon>
        <taxon>Harpacticidae</taxon>
        <taxon>Tigriopus</taxon>
    </lineage>
</organism>
<comment type="subcellular location">
    <subcellularLocation>
        <location evidence="2">Secreted</location>
    </subcellularLocation>
</comment>
<keyword evidence="12" id="KW-1185">Reference proteome</keyword>
<dbReference type="PANTHER" id="PTHR11592:SF88">
    <property type="entry name" value="GLUTATHIONE PEROXIDASE-RELATED"/>
    <property type="match status" value="1"/>
</dbReference>
<dbReference type="AlphaFoldDB" id="A0A553NED4"/>
<keyword evidence="8 9" id="KW-0560">Oxidoreductase</keyword>
<evidence type="ECO:0000256" key="1">
    <source>
        <dbReference type="ARBA" id="ARBA00000217"/>
    </source>
</evidence>
<dbReference type="Gene3D" id="3.40.30.10">
    <property type="entry name" value="Glutaredoxin"/>
    <property type="match status" value="1"/>
</dbReference>
<reference evidence="11 12" key="1">
    <citation type="journal article" date="2018" name="Nat. Ecol. Evol.">
        <title>Genomic signatures of mitonuclear coevolution across populations of Tigriopus californicus.</title>
        <authorList>
            <person name="Barreto F.S."/>
            <person name="Watson E.T."/>
            <person name="Lima T.G."/>
            <person name="Willett C.S."/>
            <person name="Edmands S."/>
            <person name="Li W."/>
            <person name="Burton R.S."/>
        </authorList>
    </citation>
    <scope>NUCLEOTIDE SEQUENCE [LARGE SCALE GENOMIC DNA]</scope>
    <source>
        <strain evidence="11 12">San Diego</strain>
    </source>
</reference>
<dbReference type="PRINTS" id="PR01011">
    <property type="entry name" value="GLUTPROXDASE"/>
</dbReference>
<evidence type="ECO:0000256" key="2">
    <source>
        <dbReference type="ARBA" id="ARBA00004613"/>
    </source>
</evidence>
<name>A0A553NED4_TIGCA</name>
<dbReference type="GO" id="GO:0005576">
    <property type="term" value="C:extracellular region"/>
    <property type="evidence" value="ECO:0007669"/>
    <property type="project" value="UniProtKB-SubCell"/>
</dbReference>
<evidence type="ECO:0000256" key="6">
    <source>
        <dbReference type="ARBA" id="ARBA00022559"/>
    </source>
</evidence>
<dbReference type="SUPFAM" id="SSF52833">
    <property type="entry name" value="Thioredoxin-like"/>
    <property type="match status" value="1"/>
</dbReference>
<dbReference type="Proteomes" id="UP000318571">
    <property type="component" value="Chromosome 10"/>
</dbReference>
<comment type="catalytic activity">
    <reaction evidence="1">
        <text>2 glutathione + H2O2 = glutathione disulfide + 2 H2O</text>
        <dbReference type="Rhea" id="RHEA:16833"/>
        <dbReference type="ChEBI" id="CHEBI:15377"/>
        <dbReference type="ChEBI" id="CHEBI:16240"/>
        <dbReference type="ChEBI" id="CHEBI:57925"/>
        <dbReference type="ChEBI" id="CHEBI:58297"/>
        <dbReference type="EC" id="1.11.1.9"/>
    </reaction>
</comment>
<evidence type="ECO:0000256" key="9">
    <source>
        <dbReference type="RuleBase" id="RU000499"/>
    </source>
</evidence>
<dbReference type="EMBL" id="VCGU01000458">
    <property type="protein sequence ID" value="TRY63791.1"/>
    <property type="molecule type" value="Genomic_DNA"/>
</dbReference>
<dbReference type="PROSITE" id="PS51355">
    <property type="entry name" value="GLUTATHIONE_PEROXID_3"/>
    <property type="match status" value="1"/>
</dbReference>
<evidence type="ECO:0000256" key="7">
    <source>
        <dbReference type="ARBA" id="ARBA00022729"/>
    </source>
</evidence>
<feature type="signal peptide" evidence="10">
    <location>
        <begin position="1"/>
        <end position="20"/>
    </location>
</feature>
<comment type="similarity">
    <text evidence="3 9">Belongs to the glutathione peroxidase family.</text>
</comment>
<evidence type="ECO:0000256" key="5">
    <source>
        <dbReference type="ARBA" id="ARBA00022525"/>
    </source>
</evidence>
<keyword evidence="5" id="KW-0964">Secreted</keyword>
<dbReference type="PROSITE" id="PS00763">
    <property type="entry name" value="GLUTATHIONE_PEROXID_2"/>
    <property type="match status" value="1"/>
</dbReference>
<evidence type="ECO:0000256" key="4">
    <source>
        <dbReference type="ARBA" id="ARBA00012310"/>
    </source>
</evidence>
<proteinExistence type="inferred from homology"/>
<dbReference type="STRING" id="6832.A0A553NED4"/>
<accession>A0A553NED4</accession>
<protein>
    <recommendedName>
        <fullName evidence="4 9">Glutathione peroxidase</fullName>
    </recommendedName>
</protein>
<evidence type="ECO:0000313" key="12">
    <source>
        <dbReference type="Proteomes" id="UP000318571"/>
    </source>
</evidence>
<dbReference type="GO" id="GO:0006979">
    <property type="term" value="P:response to oxidative stress"/>
    <property type="evidence" value="ECO:0007669"/>
    <property type="project" value="InterPro"/>
</dbReference>
<comment type="caution">
    <text evidence="11">The sequence shown here is derived from an EMBL/GenBank/DDBJ whole genome shotgun (WGS) entry which is preliminary data.</text>
</comment>
<dbReference type="InterPro" id="IPR036249">
    <property type="entry name" value="Thioredoxin-like_sf"/>
</dbReference>
<keyword evidence="6 9" id="KW-0575">Peroxidase</keyword>
<keyword evidence="7 10" id="KW-0732">Signal</keyword>
<evidence type="ECO:0000256" key="8">
    <source>
        <dbReference type="ARBA" id="ARBA00023002"/>
    </source>
</evidence>